<comment type="caution">
    <text evidence="6">The sequence shown here is derived from an EMBL/GenBank/DDBJ whole genome shotgun (WGS) entry which is preliminary data.</text>
</comment>
<keyword evidence="2" id="KW-0295">Fungicide</keyword>
<dbReference type="SUPFAM" id="SSF57095">
    <property type="entry name" value="Scorpion toxin-like"/>
    <property type="match status" value="1"/>
</dbReference>
<dbReference type="Proteomes" id="UP000516437">
    <property type="component" value="Chromosome 5"/>
</dbReference>
<dbReference type="SMART" id="SM00505">
    <property type="entry name" value="Knot1"/>
    <property type="match status" value="1"/>
</dbReference>
<evidence type="ECO:0000256" key="1">
    <source>
        <dbReference type="ARBA" id="ARBA00022529"/>
    </source>
</evidence>
<evidence type="ECO:0000313" key="7">
    <source>
        <dbReference type="Proteomes" id="UP000516437"/>
    </source>
</evidence>
<dbReference type="GO" id="GO:0050832">
    <property type="term" value="P:defense response to fungus"/>
    <property type="evidence" value="ECO:0007669"/>
    <property type="project" value="UniProtKB-KW"/>
</dbReference>
<evidence type="ECO:0000259" key="4">
    <source>
        <dbReference type="SMART" id="SM00505"/>
    </source>
</evidence>
<reference evidence="6 7" key="2">
    <citation type="journal article" date="2019" name="Plant Biotechnol. J.">
        <title>The red bayberry genome and genetic basis of sex determination.</title>
        <authorList>
            <person name="Jia H.M."/>
            <person name="Jia H.J."/>
            <person name="Cai Q.L."/>
            <person name="Wang Y."/>
            <person name="Zhao H.B."/>
            <person name="Yang W.F."/>
            <person name="Wang G.Y."/>
            <person name="Li Y.H."/>
            <person name="Zhan D.L."/>
            <person name="Shen Y.T."/>
            <person name="Niu Q.F."/>
            <person name="Chang L."/>
            <person name="Qiu J."/>
            <person name="Zhao L."/>
            <person name="Xie H.B."/>
            <person name="Fu W.Y."/>
            <person name="Jin J."/>
            <person name="Li X.W."/>
            <person name="Jiao Y."/>
            <person name="Zhou C.C."/>
            <person name="Tu T."/>
            <person name="Chai C.Y."/>
            <person name="Gao J.L."/>
            <person name="Fan L.J."/>
            <person name="van de Weg E."/>
            <person name="Wang J.Y."/>
            <person name="Gao Z.S."/>
        </authorList>
    </citation>
    <scope>NUCLEOTIDE SEQUENCE [LARGE SCALE GENOMIC DNA]</scope>
    <source>
        <tissue evidence="6">Leaves</tissue>
    </source>
</reference>
<feature type="domain" description="Knottins-like" evidence="4">
    <location>
        <begin position="31"/>
        <end position="81"/>
    </location>
</feature>
<evidence type="ECO:0000313" key="5">
    <source>
        <dbReference type="EMBL" id="KAB1213338.1"/>
    </source>
</evidence>
<dbReference type="InterPro" id="IPR003614">
    <property type="entry name" value="Knottins"/>
</dbReference>
<organism evidence="6 7">
    <name type="scientific">Morella rubra</name>
    <name type="common">Chinese bayberry</name>
    <dbReference type="NCBI Taxonomy" id="262757"/>
    <lineage>
        <taxon>Eukaryota</taxon>
        <taxon>Viridiplantae</taxon>
        <taxon>Streptophyta</taxon>
        <taxon>Embryophyta</taxon>
        <taxon>Tracheophyta</taxon>
        <taxon>Spermatophyta</taxon>
        <taxon>Magnoliopsida</taxon>
        <taxon>eudicotyledons</taxon>
        <taxon>Gunneridae</taxon>
        <taxon>Pentapetalae</taxon>
        <taxon>rosids</taxon>
        <taxon>fabids</taxon>
        <taxon>Fagales</taxon>
        <taxon>Myricaceae</taxon>
        <taxon>Morella</taxon>
    </lineage>
</organism>
<dbReference type="Pfam" id="PF00304">
    <property type="entry name" value="Gamma-thionin"/>
    <property type="match status" value="1"/>
</dbReference>
<dbReference type="EMBL" id="RXIC02000023">
    <property type="protein sequence ID" value="KAB1213338.1"/>
    <property type="molecule type" value="Genomic_DNA"/>
</dbReference>
<gene>
    <name evidence="6" type="ORF">CJ030_MR2G000724</name>
    <name evidence="5" type="ORF">CJ030_MR5G003592</name>
</gene>
<evidence type="ECO:0000256" key="2">
    <source>
        <dbReference type="ARBA" id="ARBA00022577"/>
    </source>
</evidence>
<dbReference type="AlphaFoldDB" id="A0A6A1WWU8"/>
<evidence type="ECO:0000256" key="3">
    <source>
        <dbReference type="SAM" id="SignalP"/>
    </source>
</evidence>
<accession>A0A6A1WWU8</accession>
<evidence type="ECO:0000313" key="6">
    <source>
        <dbReference type="EMBL" id="KAB1228148.1"/>
    </source>
</evidence>
<reference evidence="6" key="3">
    <citation type="submission" date="2019-09" db="EMBL/GenBank/DDBJ databases">
        <authorList>
            <person name="Gao Z."/>
        </authorList>
    </citation>
    <scope>NUCLEOTIDE SEQUENCE</scope>
    <source>
        <tissue evidence="6">Leaves</tissue>
    </source>
</reference>
<feature type="signal peptide" evidence="3">
    <location>
        <begin position="1"/>
        <end position="29"/>
    </location>
</feature>
<reference evidence="6" key="1">
    <citation type="submission" date="2018-07" db="EMBL/GenBank/DDBJ databases">
        <authorList>
            <person name="Gao Z.-S."/>
            <person name="Jia H.-M."/>
            <person name="Jia H.-J."/>
            <person name="Cai Q.-L."/>
            <person name="Wang Y."/>
            <person name="Zhao H.-B."/>
        </authorList>
    </citation>
    <scope>NUCLEOTIDE SEQUENCE</scope>
    <source>
        <tissue evidence="6">Leaves</tissue>
    </source>
</reference>
<feature type="chain" id="PRO_5035382598" description="Knottins-like domain-containing protein" evidence="3">
    <location>
        <begin position="30"/>
        <end position="81"/>
    </location>
</feature>
<name>A0A6A1WWU8_9ROSI</name>
<keyword evidence="1" id="KW-0929">Antimicrobial</keyword>
<protein>
    <recommendedName>
        <fullName evidence="4">Knottins-like domain-containing protein</fullName>
    </recommendedName>
</protein>
<dbReference type="EMBL" id="RXIC02000011">
    <property type="protein sequence ID" value="KAB1228148.1"/>
    <property type="molecule type" value="Genomic_DNA"/>
</dbReference>
<proteinExistence type="predicted"/>
<sequence>MAESPDQYVRMLPIFILFILIANAGIGMCQECSRLSQHWHKMCLNKKHCNKKCRGLEGAESGTCSIPAGKLSPKCYCNFKC</sequence>
<dbReference type="Gene3D" id="3.30.30.10">
    <property type="entry name" value="Knottin, scorpion toxin-like"/>
    <property type="match status" value="1"/>
</dbReference>
<keyword evidence="7" id="KW-1185">Reference proteome</keyword>
<dbReference type="InterPro" id="IPR036574">
    <property type="entry name" value="Scorpion_toxin-like_sf"/>
</dbReference>
<keyword evidence="3" id="KW-0732">Signal</keyword>
<dbReference type="GO" id="GO:0031640">
    <property type="term" value="P:killing of cells of another organism"/>
    <property type="evidence" value="ECO:0007669"/>
    <property type="project" value="UniProtKB-KW"/>
</dbReference>